<organism evidence="1 2">
    <name type="scientific">Avena sativa</name>
    <name type="common">Oat</name>
    <dbReference type="NCBI Taxonomy" id="4498"/>
    <lineage>
        <taxon>Eukaryota</taxon>
        <taxon>Viridiplantae</taxon>
        <taxon>Streptophyta</taxon>
        <taxon>Embryophyta</taxon>
        <taxon>Tracheophyta</taxon>
        <taxon>Spermatophyta</taxon>
        <taxon>Magnoliopsida</taxon>
        <taxon>Liliopsida</taxon>
        <taxon>Poales</taxon>
        <taxon>Poaceae</taxon>
        <taxon>BOP clade</taxon>
        <taxon>Pooideae</taxon>
        <taxon>Poodae</taxon>
        <taxon>Poeae</taxon>
        <taxon>Poeae Chloroplast Group 1 (Aveneae type)</taxon>
        <taxon>Aveninae</taxon>
        <taxon>Avena</taxon>
    </lineage>
</organism>
<accession>A0ACD5XG39</accession>
<protein>
    <submittedName>
        <fullName evidence="1">Uncharacterized protein</fullName>
    </submittedName>
</protein>
<reference evidence="1" key="2">
    <citation type="submission" date="2025-09" db="UniProtKB">
        <authorList>
            <consortium name="EnsemblPlants"/>
        </authorList>
    </citation>
    <scope>IDENTIFICATION</scope>
</reference>
<name>A0ACD5XG39_AVESA</name>
<proteinExistence type="predicted"/>
<reference evidence="1" key="1">
    <citation type="submission" date="2021-05" db="EMBL/GenBank/DDBJ databases">
        <authorList>
            <person name="Scholz U."/>
            <person name="Mascher M."/>
            <person name="Fiebig A."/>
        </authorList>
    </citation>
    <scope>NUCLEOTIDE SEQUENCE [LARGE SCALE GENOMIC DNA]</scope>
</reference>
<sequence length="529" mass="56720">MRCAAPARPHSKSRHLASSSSEPRGFQTHRSARAASPPPDHHTVVTSYPPTKSNPDSTPSPSRHNHNLPSLIPSRVQPTRRFSLVSFLLCRRGGGTAMVHCKPARRKPRGAADAPKKTVAPVSASASLPGYMRPTSSSGSRAGRDVAAAAAPASSAPLPEREAVGARPVLDSRAPRAGRATCSSAMKSAHGGCGGDGRVCRYAYCSLKTHAPVEPLGTFVAARRRLIKTEQRMKHRGVSAFRKSNNAGDRGGGGDGFFVQVYAATGAGAKTVSSGSSCSGLSTEESRYVTFDRRSFQDDGDMGNDPDVSVDGSCGSSDVISDGFAELVGTARPKDEIDEEGEAWVDQEAEDSGACRSDISEELGARYQGDMSKDHGSGVTSVDSSMDDISSAFGGMNFEDAGSDHTNAPANQRNKVIMSRRAATKEAERIRAFNPRAPNFLPVEPDPDAEKVDLRHQETDDRKNAEEWMVDYALRRTVKKLARAQKRKVEMLVQAFETVLPSVPGEKNSVQQDDDKKSFGQTRTWQSCS</sequence>
<evidence type="ECO:0000313" key="2">
    <source>
        <dbReference type="Proteomes" id="UP001732700"/>
    </source>
</evidence>
<dbReference type="EnsemblPlants" id="AVESA.00010b.r2.4DG0787990.1">
    <property type="protein sequence ID" value="AVESA.00010b.r2.4DG0787990.1.CDS"/>
    <property type="gene ID" value="AVESA.00010b.r2.4DG0787990"/>
</dbReference>
<keyword evidence="2" id="KW-1185">Reference proteome</keyword>
<dbReference type="Proteomes" id="UP001732700">
    <property type="component" value="Chromosome 4D"/>
</dbReference>
<evidence type="ECO:0000313" key="1">
    <source>
        <dbReference type="EnsemblPlants" id="AVESA.00010b.r2.4DG0787990.1.CDS"/>
    </source>
</evidence>